<sequence>MERGRCTRHGWLASCGDTFAKIKRTVKFCVHAHLVVAYVRFHIDLVVRHTTSVELDLRLVAEILKTDTGRRAFEIGID</sequence>
<dbReference type="AlphaFoldDB" id="A0A4C1Y3C3"/>
<proteinExistence type="predicted"/>
<comment type="caution">
    <text evidence="1">The sequence shown here is derived from an EMBL/GenBank/DDBJ whole genome shotgun (WGS) entry which is preliminary data.</text>
</comment>
<keyword evidence="2" id="KW-1185">Reference proteome</keyword>
<evidence type="ECO:0000313" key="1">
    <source>
        <dbReference type="EMBL" id="GBP70691.1"/>
    </source>
</evidence>
<gene>
    <name evidence="1" type="ORF">EVAR_56193_1</name>
</gene>
<accession>A0A4C1Y3C3</accession>
<name>A0A4C1Y3C3_EUMVA</name>
<dbReference type="EMBL" id="BGZK01001083">
    <property type="protein sequence ID" value="GBP70691.1"/>
    <property type="molecule type" value="Genomic_DNA"/>
</dbReference>
<protein>
    <submittedName>
        <fullName evidence="1">Uncharacterized protein</fullName>
    </submittedName>
</protein>
<evidence type="ECO:0000313" key="2">
    <source>
        <dbReference type="Proteomes" id="UP000299102"/>
    </source>
</evidence>
<reference evidence="1 2" key="1">
    <citation type="journal article" date="2019" name="Commun. Biol.">
        <title>The bagworm genome reveals a unique fibroin gene that provides high tensile strength.</title>
        <authorList>
            <person name="Kono N."/>
            <person name="Nakamura H."/>
            <person name="Ohtoshi R."/>
            <person name="Tomita M."/>
            <person name="Numata K."/>
            <person name="Arakawa K."/>
        </authorList>
    </citation>
    <scope>NUCLEOTIDE SEQUENCE [LARGE SCALE GENOMIC DNA]</scope>
</reference>
<organism evidence="1 2">
    <name type="scientific">Eumeta variegata</name>
    <name type="common">Bagworm moth</name>
    <name type="synonym">Eumeta japonica</name>
    <dbReference type="NCBI Taxonomy" id="151549"/>
    <lineage>
        <taxon>Eukaryota</taxon>
        <taxon>Metazoa</taxon>
        <taxon>Ecdysozoa</taxon>
        <taxon>Arthropoda</taxon>
        <taxon>Hexapoda</taxon>
        <taxon>Insecta</taxon>
        <taxon>Pterygota</taxon>
        <taxon>Neoptera</taxon>
        <taxon>Endopterygota</taxon>
        <taxon>Lepidoptera</taxon>
        <taxon>Glossata</taxon>
        <taxon>Ditrysia</taxon>
        <taxon>Tineoidea</taxon>
        <taxon>Psychidae</taxon>
        <taxon>Oiketicinae</taxon>
        <taxon>Eumeta</taxon>
    </lineage>
</organism>
<dbReference type="Proteomes" id="UP000299102">
    <property type="component" value="Unassembled WGS sequence"/>
</dbReference>